<dbReference type="EMBL" id="CALNXK010000030">
    <property type="protein sequence ID" value="CAH3117047.1"/>
    <property type="molecule type" value="Genomic_DNA"/>
</dbReference>
<evidence type="ECO:0000256" key="1">
    <source>
        <dbReference type="SAM" id="MobiDB-lite"/>
    </source>
</evidence>
<reference evidence="2 3" key="1">
    <citation type="submission" date="2022-05" db="EMBL/GenBank/DDBJ databases">
        <authorList>
            <consortium name="Genoscope - CEA"/>
            <person name="William W."/>
        </authorList>
    </citation>
    <scope>NUCLEOTIDE SEQUENCE [LARGE SCALE GENOMIC DNA]</scope>
</reference>
<feature type="compositionally biased region" description="Polar residues" evidence="1">
    <location>
        <begin position="59"/>
        <end position="79"/>
    </location>
</feature>
<evidence type="ECO:0000313" key="3">
    <source>
        <dbReference type="Proteomes" id="UP001159405"/>
    </source>
</evidence>
<sequence length="135" mass="15426">MRKNCLTCKYISDGQTSYTFHATAETRPITNNIDCNSKNVIYMIQCNHCSKQYKDDSKTASSNTADQVDNPSNISKPTTISEHFLTNDHYAKDITLIPLELIKSNRDSVRKAREAYLIERGKIFKPLGMNKKDEM</sequence>
<organism evidence="2 3">
    <name type="scientific">Porites lobata</name>
    <dbReference type="NCBI Taxonomy" id="104759"/>
    <lineage>
        <taxon>Eukaryota</taxon>
        <taxon>Metazoa</taxon>
        <taxon>Cnidaria</taxon>
        <taxon>Anthozoa</taxon>
        <taxon>Hexacorallia</taxon>
        <taxon>Scleractinia</taxon>
        <taxon>Fungiina</taxon>
        <taxon>Poritidae</taxon>
        <taxon>Porites</taxon>
    </lineage>
</organism>
<evidence type="ECO:0000313" key="2">
    <source>
        <dbReference type="EMBL" id="CAH3117047.1"/>
    </source>
</evidence>
<feature type="region of interest" description="Disordered" evidence="1">
    <location>
        <begin position="56"/>
        <end position="79"/>
    </location>
</feature>
<comment type="caution">
    <text evidence="2">The sequence shown here is derived from an EMBL/GenBank/DDBJ whole genome shotgun (WGS) entry which is preliminary data.</text>
</comment>
<protein>
    <submittedName>
        <fullName evidence="2">Uncharacterized protein</fullName>
    </submittedName>
</protein>
<name>A0ABN8NP52_9CNID</name>
<dbReference type="Proteomes" id="UP001159405">
    <property type="component" value="Unassembled WGS sequence"/>
</dbReference>
<keyword evidence="3" id="KW-1185">Reference proteome</keyword>
<gene>
    <name evidence="2" type="ORF">PLOB_00025501</name>
</gene>
<proteinExistence type="predicted"/>
<accession>A0ABN8NP52</accession>